<evidence type="ECO:0000313" key="3">
    <source>
        <dbReference type="Proteomes" id="UP000267096"/>
    </source>
</evidence>
<dbReference type="InterPro" id="IPR051363">
    <property type="entry name" value="RLR_Helicase"/>
</dbReference>
<evidence type="ECO:0000313" key="4">
    <source>
        <dbReference type="WBParaSite" id="ASIM_0002120601-mRNA-1"/>
    </source>
</evidence>
<dbReference type="Pfam" id="PF04851">
    <property type="entry name" value="ResIII"/>
    <property type="match status" value="1"/>
</dbReference>
<dbReference type="PANTHER" id="PTHR14074:SF16">
    <property type="entry name" value="ANTIVIRAL INNATE IMMUNE RESPONSE RECEPTOR RIG-I"/>
    <property type="match status" value="1"/>
</dbReference>
<dbReference type="GO" id="GO:0005524">
    <property type="term" value="F:ATP binding"/>
    <property type="evidence" value="ECO:0007669"/>
    <property type="project" value="InterPro"/>
</dbReference>
<dbReference type="EMBL" id="UYRR01040017">
    <property type="protein sequence ID" value="VDK78119.1"/>
    <property type="molecule type" value="Genomic_DNA"/>
</dbReference>
<sequence>MVIRTSTNEVDKNFFTPRDYQIELLDKACRSNVIVPLGTGSGKTFIAVLLIKENTSKLIAGKRAFFLVDK</sequence>
<dbReference type="Gene3D" id="3.40.50.300">
    <property type="entry name" value="P-loop containing nucleotide triphosphate hydrolases"/>
    <property type="match status" value="1"/>
</dbReference>
<evidence type="ECO:0000313" key="2">
    <source>
        <dbReference type="EMBL" id="VDK78119.1"/>
    </source>
</evidence>
<dbReference type="SUPFAM" id="SSF52540">
    <property type="entry name" value="P-loop containing nucleoside triphosphate hydrolases"/>
    <property type="match status" value="1"/>
</dbReference>
<dbReference type="OrthoDB" id="2392202at2759"/>
<reference evidence="4" key="1">
    <citation type="submission" date="2017-02" db="UniProtKB">
        <authorList>
            <consortium name="WormBaseParasite"/>
        </authorList>
    </citation>
    <scope>IDENTIFICATION</scope>
</reference>
<name>A0A0M3KJN2_ANISI</name>
<proteinExistence type="predicted"/>
<keyword evidence="3" id="KW-1185">Reference proteome</keyword>
<dbReference type="GO" id="GO:0003677">
    <property type="term" value="F:DNA binding"/>
    <property type="evidence" value="ECO:0007669"/>
    <property type="project" value="InterPro"/>
</dbReference>
<feature type="domain" description="Helicase/UvrB N-terminal" evidence="1">
    <location>
        <begin position="15"/>
        <end position="69"/>
    </location>
</feature>
<dbReference type="WBParaSite" id="ASIM_0002120601-mRNA-1">
    <property type="protein sequence ID" value="ASIM_0002120601-mRNA-1"/>
    <property type="gene ID" value="ASIM_0002120601"/>
</dbReference>
<dbReference type="InterPro" id="IPR006935">
    <property type="entry name" value="Helicase/UvrB_N"/>
</dbReference>
<accession>A0A0M3KJN2</accession>
<dbReference type="InterPro" id="IPR027417">
    <property type="entry name" value="P-loop_NTPase"/>
</dbReference>
<protein>
    <submittedName>
        <fullName evidence="4">ResIII domain-containing protein</fullName>
    </submittedName>
</protein>
<evidence type="ECO:0000259" key="1">
    <source>
        <dbReference type="Pfam" id="PF04851"/>
    </source>
</evidence>
<dbReference type="PANTHER" id="PTHR14074">
    <property type="entry name" value="HELICASE WITH DEATH DOMAIN-RELATED"/>
    <property type="match status" value="1"/>
</dbReference>
<gene>
    <name evidence="2" type="ORF">ASIM_LOCUS20580</name>
</gene>
<reference evidence="2 3" key="2">
    <citation type="submission" date="2018-11" db="EMBL/GenBank/DDBJ databases">
        <authorList>
            <consortium name="Pathogen Informatics"/>
        </authorList>
    </citation>
    <scope>NUCLEOTIDE SEQUENCE [LARGE SCALE GENOMIC DNA]</scope>
</reference>
<organism evidence="4">
    <name type="scientific">Anisakis simplex</name>
    <name type="common">Herring worm</name>
    <dbReference type="NCBI Taxonomy" id="6269"/>
    <lineage>
        <taxon>Eukaryota</taxon>
        <taxon>Metazoa</taxon>
        <taxon>Ecdysozoa</taxon>
        <taxon>Nematoda</taxon>
        <taxon>Chromadorea</taxon>
        <taxon>Rhabditida</taxon>
        <taxon>Spirurina</taxon>
        <taxon>Ascaridomorpha</taxon>
        <taxon>Ascaridoidea</taxon>
        <taxon>Anisakidae</taxon>
        <taxon>Anisakis</taxon>
        <taxon>Anisakis simplex complex</taxon>
    </lineage>
</organism>
<dbReference type="Proteomes" id="UP000267096">
    <property type="component" value="Unassembled WGS sequence"/>
</dbReference>
<dbReference type="GO" id="GO:0016787">
    <property type="term" value="F:hydrolase activity"/>
    <property type="evidence" value="ECO:0007669"/>
    <property type="project" value="InterPro"/>
</dbReference>
<dbReference type="GO" id="GO:0005737">
    <property type="term" value="C:cytoplasm"/>
    <property type="evidence" value="ECO:0007669"/>
    <property type="project" value="TreeGrafter"/>
</dbReference>
<dbReference type="AlphaFoldDB" id="A0A0M3KJN2"/>